<dbReference type="PANTHER" id="PTHR33639">
    <property type="entry name" value="THIOL-DISULFIDE OXIDOREDUCTASE DCC"/>
    <property type="match status" value="1"/>
</dbReference>
<dbReference type="InterPro" id="IPR052927">
    <property type="entry name" value="DCC_oxidoreductase"/>
</dbReference>
<evidence type="ECO:0000256" key="1">
    <source>
        <dbReference type="SAM" id="Phobius"/>
    </source>
</evidence>
<dbReference type="InterPro" id="IPR007263">
    <property type="entry name" value="DCC1-like"/>
</dbReference>
<proteinExistence type="predicted"/>
<name>A0ABV8SEG6_9BACL</name>
<dbReference type="RefSeq" id="WP_204601490.1">
    <property type="nucleotide sequence ID" value="NZ_JBHSED010000040.1"/>
</dbReference>
<comment type="caution">
    <text evidence="2">The sequence shown here is derived from an EMBL/GenBank/DDBJ whole genome shotgun (WGS) entry which is preliminary data.</text>
</comment>
<protein>
    <submittedName>
        <fullName evidence="2">Thiol-disulfide oxidoreductase DCC family protein</fullName>
    </submittedName>
</protein>
<dbReference type="Proteomes" id="UP001595755">
    <property type="component" value="Unassembled WGS sequence"/>
</dbReference>
<keyword evidence="1" id="KW-1133">Transmembrane helix</keyword>
<dbReference type="Pfam" id="PF04134">
    <property type="entry name" value="DCC1-like"/>
    <property type="match status" value="1"/>
</dbReference>
<organism evidence="2 3">
    <name type="scientific">Cohnella boryungensis</name>
    <dbReference type="NCBI Taxonomy" id="768479"/>
    <lineage>
        <taxon>Bacteria</taxon>
        <taxon>Bacillati</taxon>
        <taxon>Bacillota</taxon>
        <taxon>Bacilli</taxon>
        <taxon>Bacillales</taxon>
        <taxon>Paenibacillaceae</taxon>
        <taxon>Cohnella</taxon>
    </lineage>
</organism>
<keyword evidence="3" id="KW-1185">Reference proteome</keyword>
<evidence type="ECO:0000313" key="2">
    <source>
        <dbReference type="EMBL" id="MFC4305936.1"/>
    </source>
</evidence>
<gene>
    <name evidence="2" type="ORF">ACFO1S_21110</name>
</gene>
<dbReference type="PANTHER" id="PTHR33639:SF2">
    <property type="entry name" value="DUF393 DOMAIN-CONTAINING PROTEIN"/>
    <property type="match status" value="1"/>
</dbReference>
<keyword evidence="1" id="KW-0812">Transmembrane</keyword>
<reference evidence="3" key="1">
    <citation type="journal article" date="2019" name="Int. J. Syst. Evol. Microbiol.">
        <title>The Global Catalogue of Microorganisms (GCM) 10K type strain sequencing project: providing services to taxonomists for standard genome sequencing and annotation.</title>
        <authorList>
            <consortium name="The Broad Institute Genomics Platform"/>
            <consortium name="The Broad Institute Genome Sequencing Center for Infectious Disease"/>
            <person name="Wu L."/>
            <person name="Ma J."/>
        </authorList>
    </citation>
    <scope>NUCLEOTIDE SEQUENCE [LARGE SCALE GENOMIC DNA]</scope>
    <source>
        <strain evidence="3">CGMCC 4.1641</strain>
    </source>
</reference>
<evidence type="ECO:0000313" key="3">
    <source>
        <dbReference type="Proteomes" id="UP001595755"/>
    </source>
</evidence>
<keyword evidence="1" id="KW-0472">Membrane</keyword>
<accession>A0ABV8SEG6</accession>
<sequence>MEDYGIDKVSAPIVLLIDGQCNLCSGIARFVIRRDSRARFRFASLQSDPGQRLLAEGGLNREDLDTFVMVDNGRYYTKSTAALRTCGKLGLPWSLAWAGLLAPRLLRDRVYDFIAKRRYRWFGRPDRCLVPTPDVSARFLEGASNDAKEGEPHEG</sequence>
<dbReference type="EMBL" id="JBHSED010000040">
    <property type="protein sequence ID" value="MFC4305936.1"/>
    <property type="molecule type" value="Genomic_DNA"/>
</dbReference>
<feature type="transmembrane region" description="Helical" evidence="1">
    <location>
        <begin position="12"/>
        <end position="32"/>
    </location>
</feature>